<organism evidence="1 2">
    <name type="scientific">Colletotrichum orchidophilum</name>
    <dbReference type="NCBI Taxonomy" id="1209926"/>
    <lineage>
        <taxon>Eukaryota</taxon>
        <taxon>Fungi</taxon>
        <taxon>Dikarya</taxon>
        <taxon>Ascomycota</taxon>
        <taxon>Pezizomycotina</taxon>
        <taxon>Sordariomycetes</taxon>
        <taxon>Hypocreomycetidae</taxon>
        <taxon>Glomerellales</taxon>
        <taxon>Glomerellaceae</taxon>
        <taxon>Colletotrichum</taxon>
    </lineage>
</organism>
<dbReference type="InterPro" id="IPR034660">
    <property type="entry name" value="DinB/YfiT-like"/>
</dbReference>
<dbReference type="AlphaFoldDB" id="A0A1G4APS1"/>
<dbReference type="STRING" id="1209926.A0A1G4APS1"/>
<dbReference type="RefSeq" id="XP_022468275.1">
    <property type="nucleotide sequence ID" value="XM_022625199.1"/>
</dbReference>
<proteinExistence type="predicted"/>
<name>A0A1G4APS1_9PEZI</name>
<dbReference type="InterPro" id="IPR018531">
    <property type="entry name" value="DUF1993"/>
</dbReference>
<dbReference type="Proteomes" id="UP000176998">
    <property type="component" value="Unassembled WGS sequence"/>
</dbReference>
<sequence>MAYTLYDATVPLLLAGLNSLLNIVAKAEEYAAEKSIDAKEILDWKLADDMLPFTFQYFVASDCAIKIIARVQGTEPEALGREFASLGELRQRVEHAITVVKAADPKTFEARTDALVPLGLGYGKGEVQIKARDYLVAYGMPNFFFHVSTAYDILRSKGVQLGKSDYITPFMAPFVQQQ</sequence>
<dbReference type="GeneID" id="34566709"/>
<keyword evidence="2" id="KW-1185">Reference proteome</keyword>
<protein>
    <submittedName>
        <fullName evidence="1">Uncharacterized protein</fullName>
    </submittedName>
</protein>
<comment type="caution">
    <text evidence="1">The sequence shown here is derived from an EMBL/GenBank/DDBJ whole genome shotgun (WGS) entry which is preliminary data.</text>
</comment>
<dbReference type="PANTHER" id="PTHR36922:SF1">
    <property type="entry name" value="DUF1993 DOMAIN-CONTAINING PROTEIN"/>
    <property type="match status" value="1"/>
</dbReference>
<gene>
    <name evidence="1" type="ORF">CORC01_13583</name>
</gene>
<dbReference type="Gene3D" id="1.20.120.450">
    <property type="entry name" value="dinb family like domain"/>
    <property type="match status" value="1"/>
</dbReference>
<dbReference type="Pfam" id="PF09351">
    <property type="entry name" value="DUF1993"/>
    <property type="match status" value="1"/>
</dbReference>
<evidence type="ECO:0000313" key="2">
    <source>
        <dbReference type="Proteomes" id="UP000176998"/>
    </source>
</evidence>
<reference evidence="1 2" key="1">
    <citation type="submission" date="2016-09" db="EMBL/GenBank/DDBJ databases">
        <authorList>
            <person name="Capua I."/>
            <person name="De Benedictis P."/>
            <person name="Joannis T."/>
            <person name="Lombin L.H."/>
            <person name="Cattoli G."/>
        </authorList>
    </citation>
    <scope>NUCLEOTIDE SEQUENCE [LARGE SCALE GENOMIC DNA]</scope>
    <source>
        <strain evidence="1 2">IMI 309357</strain>
    </source>
</reference>
<evidence type="ECO:0000313" key="1">
    <source>
        <dbReference type="EMBL" id="OHE91101.1"/>
    </source>
</evidence>
<accession>A0A1G4APS1</accession>
<dbReference type="EMBL" id="MJBS01000201">
    <property type="protein sequence ID" value="OHE91101.1"/>
    <property type="molecule type" value="Genomic_DNA"/>
</dbReference>
<dbReference type="OrthoDB" id="3724345at2759"/>
<dbReference type="PANTHER" id="PTHR36922">
    <property type="entry name" value="BLL2446 PROTEIN"/>
    <property type="match status" value="1"/>
</dbReference>
<dbReference type="SUPFAM" id="SSF109854">
    <property type="entry name" value="DinB/YfiT-like putative metalloenzymes"/>
    <property type="match status" value="1"/>
</dbReference>